<dbReference type="SUPFAM" id="SSF55347">
    <property type="entry name" value="Glyceraldehyde-3-phosphate dehydrogenase-like, C-terminal domain"/>
    <property type="match status" value="1"/>
</dbReference>
<feature type="binding site" evidence="9">
    <location>
        <position position="203"/>
    </location>
    <ligand>
        <name>1-deoxy-D-xylulose 5-phosphate</name>
        <dbReference type="ChEBI" id="CHEBI:57792"/>
    </ligand>
</feature>
<dbReference type="PIRSF" id="PIRSF006205">
    <property type="entry name" value="Dxp_reductismrs"/>
    <property type="match status" value="1"/>
</dbReference>
<dbReference type="RefSeq" id="WP_028498798.1">
    <property type="nucleotide sequence ID" value="NZ_CP028519.1"/>
</dbReference>
<comment type="catalytic activity">
    <reaction evidence="8">
        <text>2-C-methyl-D-erythritol 4-phosphate + NADP(+) = 1-deoxy-D-xylulose 5-phosphate + NADPH + H(+)</text>
        <dbReference type="Rhea" id="RHEA:13717"/>
        <dbReference type="ChEBI" id="CHEBI:15378"/>
        <dbReference type="ChEBI" id="CHEBI:57783"/>
        <dbReference type="ChEBI" id="CHEBI:57792"/>
        <dbReference type="ChEBI" id="CHEBI:58262"/>
        <dbReference type="ChEBI" id="CHEBI:58349"/>
        <dbReference type="EC" id="1.1.1.267"/>
    </reaction>
    <physiologicalReaction direction="right-to-left" evidence="8">
        <dbReference type="Rhea" id="RHEA:13719"/>
    </physiologicalReaction>
</comment>
<dbReference type="Pfam" id="PF13288">
    <property type="entry name" value="DXPR_C"/>
    <property type="match status" value="1"/>
</dbReference>
<feature type="binding site" evidence="9">
    <location>
        <position position="38"/>
    </location>
    <ligand>
        <name>NADPH</name>
        <dbReference type="ChEBI" id="CHEBI:57783"/>
    </ligand>
</feature>
<comment type="caution">
    <text evidence="9">Lacks conserved residue(s) required for the propagation of feature annotation.</text>
</comment>
<keyword evidence="14" id="KW-1185">Reference proteome</keyword>
<dbReference type="FunFam" id="3.40.50.720:FF:000045">
    <property type="entry name" value="1-deoxy-D-xylulose 5-phosphate reductoisomerase"/>
    <property type="match status" value="1"/>
</dbReference>
<feature type="binding site" evidence="9">
    <location>
        <position position="125"/>
    </location>
    <ligand>
        <name>NADPH</name>
        <dbReference type="ChEBI" id="CHEBI:57783"/>
    </ligand>
</feature>
<evidence type="ECO:0000256" key="2">
    <source>
        <dbReference type="ARBA" id="ARBA00006825"/>
    </source>
</evidence>
<feature type="binding site" evidence="9">
    <location>
        <position position="225"/>
    </location>
    <ligand>
        <name>Mn(2+)</name>
        <dbReference type="ChEBI" id="CHEBI:29035"/>
    </ligand>
</feature>
<dbReference type="InterPro" id="IPR013512">
    <property type="entry name" value="DXP_reductoisomerase_N"/>
</dbReference>
<dbReference type="EMBL" id="CP028519">
    <property type="protein sequence ID" value="AVY95058.1"/>
    <property type="molecule type" value="Genomic_DNA"/>
</dbReference>
<dbReference type="InterPro" id="IPR036291">
    <property type="entry name" value="NAD(P)-bd_dom_sf"/>
</dbReference>
<evidence type="ECO:0000259" key="12">
    <source>
        <dbReference type="Pfam" id="PF13288"/>
    </source>
</evidence>
<feature type="binding site" evidence="9">
    <location>
        <position position="180"/>
    </location>
    <ligand>
        <name>1-deoxy-D-xylulose 5-phosphate</name>
        <dbReference type="ChEBI" id="CHEBI:57792"/>
    </ligand>
</feature>
<dbReference type="SUPFAM" id="SSF69055">
    <property type="entry name" value="1-deoxy-D-xylulose-5-phosphate reductoisomerase, C-terminal domain"/>
    <property type="match status" value="1"/>
</dbReference>
<dbReference type="HAMAP" id="MF_00183">
    <property type="entry name" value="DXP_reductoisom"/>
    <property type="match status" value="1"/>
</dbReference>
<evidence type="ECO:0000313" key="13">
    <source>
        <dbReference type="EMBL" id="AVY95058.1"/>
    </source>
</evidence>
<feature type="binding site" evidence="9">
    <location>
        <position position="11"/>
    </location>
    <ligand>
        <name>NADPH</name>
        <dbReference type="ChEBI" id="CHEBI:57783"/>
    </ligand>
</feature>
<dbReference type="NCBIfam" id="NF003938">
    <property type="entry name" value="PRK05447.1-1"/>
    <property type="match status" value="1"/>
</dbReference>
<keyword evidence="4 9" id="KW-0521">NADP</keyword>
<dbReference type="PANTHER" id="PTHR30525:SF0">
    <property type="entry name" value="1-DEOXY-D-XYLULOSE 5-PHOSPHATE REDUCTOISOMERASE, CHLOROPLASTIC"/>
    <property type="match status" value="1"/>
</dbReference>
<dbReference type="GO" id="GO:0016853">
    <property type="term" value="F:isomerase activity"/>
    <property type="evidence" value="ECO:0007669"/>
    <property type="project" value="UniProtKB-KW"/>
</dbReference>
<name>A0A2S0PCD8_9NEIS</name>
<dbReference type="InterPro" id="IPR003821">
    <property type="entry name" value="DXP_reductoisomerase"/>
</dbReference>
<dbReference type="EC" id="1.1.1.267" evidence="9"/>
<feature type="binding site" evidence="9">
    <location>
        <position position="12"/>
    </location>
    <ligand>
        <name>NADPH</name>
        <dbReference type="ChEBI" id="CHEBI:57783"/>
    </ligand>
</feature>
<evidence type="ECO:0000259" key="10">
    <source>
        <dbReference type="Pfam" id="PF02670"/>
    </source>
</evidence>
<dbReference type="OrthoDB" id="9806546at2"/>
<evidence type="ECO:0000256" key="8">
    <source>
        <dbReference type="ARBA" id="ARBA00048543"/>
    </source>
</evidence>
<keyword evidence="7 9" id="KW-0414">Isoprene biosynthesis</keyword>
<dbReference type="NCBIfam" id="NF009114">
    <property type="entry name" value="PRK12464.1"/>
    <property type="match status" value="1"/>
</dbReference>
<evidence type="ECO:0000313" key="14">
    <source>
        <dbReference type="Proteomes" id="UP000244173"/>
    </source>
</evidence>
<feature type="binding site" evidence="9">
    <location>
        <position position="150"/>
    </location>
    <ligand>
        <name>1-deoxy-D-xylulose 5-phosphate</name>
        <dbReference type="ChEBI" id="CHEBI:57792"/>
    </ligand>
</feature>
<keyword evidence="13" id="KW-0413">Isomerase</keyword>
<accession>A0A2S0PCD8</accession>
<dbReference type="Pfam" id="PF08436">
    <property type="entry name" value="DXP_redisom_C"/>
    <property type="match status" value="1"/>
</dbReference>
<evidence type="ECO:0000256" key="3">
    <source>
        <dbReference type="ARBA" id="ARBA00022723"/>
    </source>
</evidence>
<dbReference type="AlphaFoldDB" id="A0A2S0PCD8"/>
<dbReference type="KEGG" id="maer:DAI18_14165"/>
<feature type="binding site" evidence="9">
    <location>
        <position position="216"/>
    </location>
    <ligand>
        <name>1-deoxy-D-xylulose 5-phosphate</name>
        <dbReference type="ChEBI" id="CHEBI:57792"/>
    </ligand>
</feature>
<proteinExistence type="inferred from homology"/>
<dbReference type="InterPro" id="IPR013644">
    <property type="entry name" value="DXP_reductoisomerase_C"/>
</dbReference>
<protein>
    <recommendedName>
        <fullName evidence="9">1-deoxy-D-xylulose 5-phosphate reductoisomerase</fullName>
        <shortName evidence="9">DXP reductoisomerase</shortName>
        <ecNumber evidence="9">1.1.1.267</ecNumber>
    </recommendedName>
    <alternativeName>
        <fullName evidence="9">1-deoxyxylulose-5-phosphate reductoisomerase</fullName>
    </alternativeName>
    <alternativeName>
        <fullName evidence="9">2-C-methyl-D-erythritol 4-phosphate synthase</fullName>
    </alternativeName>
</protein>
<dbReference type="GO" id="GO:0051484">
    <property type="term" value="P:isopentenyl diphosphate biosynthetic process, methylerythritol 4-phosphate pathway involved in terpenoid biosynthetic process"/>
    <property type="evidence" value="ECO:0007669"/>
    <property type="project" value="TreeGrafter"/>
</dbReference>
<feature type="binding site" evidence="9">
    <location>
        <position position="151"/>
    </location>
    <ligand>
        <name>1-deoxy-D-xylulose 5-phosphate</name>
        <dbReference type="ChEBI" id="CHEBI:57792"/>
    </ligand>
</feature>
<feature type="binding site" evidence="9">
    <location>
        <position position="123"/>
    </location>
    <ligand>
        <name>NADPH</name>
        <dbReference type="ChEBI" id="CHEBI:57783"/>
    </ligand>
</feature>
<feature type="binding site" evidence="9">
    <location>
        <position position="151"/>
    </location>
    <ligand>
        <name>Mn(2+)</name>
        <dbReference type="ChEBI" id="CHEBI:29035"/>
    </ligand>
</feature>
<comment type="function">
    <text evidence="9">Catalyzes the NADPH-dependent rearrangement and reduction of 1-deoxy-D-xylulose-5-phosphate (DXP) to 2-C-methyl-D-erythritol 4-phosphate (MEP).</text>
</comment>
<evidence type="ECO:0000256" key="9">
    <source>
        <dbReference type="HAMAP-Rule" id="MF_00183"/>
    </source>
</evidence>
<evidence type="ECO:0000256" key="7">
    <source>
        <dbReference type="ARBA" id="ARBA00023229"/>
    </source>
</evidence>
<feature type="binding site" evidence="9">
    <location>
        <position position="209"/>
    </location>
    <ligand>
        <name>NADPH</name>
        <dbReference type="ChEBI" id="CHEBI:57783"/>
    </ligand>
</feature>
<feature type="domain" description="1-deoxy-D-xylulose 5-phosphate reductoisomerase N-terminal" evidence="10">
    <location>
        <begin position="5"/>
        <end position="131"/>
    </location>
</feature>
<reference evidence="13 14" key="1">
    <citation type="submission" date="2018-04" db="EMBL/GenBank/DDBJ databases">
        <title>Denitrifier Microvirgula.</title>
        <authorList>
            <person name="Anderson E."/>
            <person name="Jang J."/>
            <person name="Ishii S."/>
        </authorList>
    </citation>
    <scope>NUCLEOTIDE SEQUENCE [LARGE SCALE GENOMIC DNA]</scope>
    <source>
        <strain evidence="13 14">BE2.4</strain>
    </source>
</reference>
<feature type="binding site" evidence="9">
    <location>
        <position position="222"/>
    </location>
    <ligand>
        <name>1-deoxy-D-xylulose 5-phosphate</name>
        <dbReference type="ChEBI" id="CHEBI:57792"/>
    </ligand>
</feature>
<keyword evidence="6 9" id="KW-0464">Manganese</keyword>
<feature type="domain" description="1-deoxy-D-xylulose 5-phosphate reductoisomerase C-terminal" evidence="11">
    <location>
        <begin position="145"/>
        <end position="233"/>
    </location>
</feature>
<keyword evidence="9" id="KW-0460">Magnesium</keyword>
<organism evidence="13 14">
    <name type="scientific">Microvirgula aerodenitrificans</name>
    <dbReference type="NCBI Taxonomy" id="57480"/>
    <lineage>
        <taxon>Bacteria</taxon>
        <taxon>Pseudomonadati</taxon>
        <taxon>Pseudomonadota</taxon>
        <taxon>Betaproteobacteria</taxon>
        <taxon>Neisseriales</taxon>
        <taxon>Aquaspirillaceae</taxon>
        <taxon>Microvirgula</taxon>
    </lineage>
</organism>
<evidence type="ECO:0000256" key="1">
    <source>
        <dbReference type="ARBA" id="ARBA00005094"/>
    </source>
</evidence>
<comment type="pathway">
    <text evidence="1 9">Isoprenoid biosynthesis; isopentenyl diphosphate biosynthesis via DXP pathway; isopentenyl diphosphate from 1-deoxy-D-xylulose 5-phosphate: step 1/6.</text>
</comment>
<dbReference type="PANTHER" id="PTHR30525">
    <property type="entry name" value="1-DEOXY-D-XYLULOSE 5-PHOSPHATE REDUCTOISOMERASE"/>
    <property type="match status" value="1"/>
</dbReference>
<dbReference type="GO" id="GO:0070402">
    <property type="term" value="F:NADPH binding"/>
    <property type="evidence" value="ECO:0007669"/>
    <property type="project" value="InterPro"/>
</dbReference>
<evidence type="ECO:0000256" key="4">
    <source>
        <dbReference type="ARBA" id="ARBA00022857"/>
    </source>
</evidence>
<dbReference type="GO" id="GO:0030604">
    <property type="term" value="F:1-deoxy-D-xylulose-5-phosphate reductoisomerase activity"/>
    <property type="evidence" value="ECO:0007669"/>
    <property type="project" value="UniProtKB-UniRule"/>
</dbReference>
<dbReference type="STRING" id="1122240.GCA_000620105_01455"/>
<comment type="similarity">
    <text evidence="2 9">Belongs to the DXR family.</text>
</comment>
<dbReference type="Proteomes" id="UP000244173">
    <property type="component" value="Chromosome"/>
</dbReference>
<evidence type="ECO:0000256" key="5">
    <source>
        <dbReference type="ARBA" id="ARBA00023002"/>
    </source>
</evidence>
<feature type="binding site" evidence="9">
    <location>
        <position position="14"/>
    </location>
    <ligand>
        <name>NADPH</name>
        <dbReference type="ChEBI" id="CHEBI:57783"/>
    </ligand>
</feature>
<evidence type="ECO:0000259" key="11">
    <source>
        <dbReference type="Pfam" id="PF08436"/>
    </source>
</evidence>
<gene>
    <name evidence="9" type="primary">dxr</name>
    <name evidence="13" type="ORF">DAI18_14165</name>
</gene>
<dbReference type="InterPro" id="IPR026877">
    <property type="entry name" value="DXPR_C"/>
</dbReference>
<feature type="domain" description="DXP reductoisomerase C-terminal" evidence="12">
    <location>
        <begin position="265"/>
        <end position="382"/>
    </location>
</feature>
<dbReference type="Pfam" id="PF02670">
    <property type="entry name" value="DXP_reductoisom"/>
    <property type="match status" value="1"/>
</dbReference>
<keyword evidence="5 9" id="KW-0560">Oxidoreductase</keyword>
<dbReference type="GO" id="GO:0030145">
    <property type="term" value="F:manganese ion binding"/>
    <property type="evidence" value="ECO:0007669"/>
    <property type="project" value="TreeGrafter"/>
</dbReference>
<keyword evidence="3 9" id="KW-0479">Metal-binding</keyword>
<evidence type="ECO:0000256" key="6">
    <source>
        <dbReference type="ARBA" id="ARBA00023211"/>
    </source>
</evidence>
<feature type="binding site" evidence="9">
    <location>
        <position position="221"/>
    </location>
    <ligand>
        <name>1-deoxy-D-xylulose 5-phosphate</name>
        <dbReference type="ChEBI" id="CHEBI:57792"/>
    </ligand>
</feature>
<sequence length="394" mass="41523">MTERLTILGSTGTIGVNTLNVIARHPERFAIHALTGHRQIALLAGQCRQFRPAVAVVADAAAADALAGLLDGLPIDIRHGAAALAEVAAAPETDTVMAAIVGAAGLPPTLAAVRAGKRILLANKESLVVAGRLFMDAVRKSGSVLLAIDSEHNAIFQSLPASFRGDLDAVGVERIVLTASGGPFRGYTAAALEAVTPEQAVAHPNWVMGRKISVDSASLMNKGLEVIEARWLFNADPSRIEVVVHPQSVIHSMVRYRDGSVVAQLGTPDMKTPIAHALAWPDRFEAGVAPLDFMALGGLTFEQPDRDSFPCLQLAFDALAEGGDASAVLNAANEIAVDAFLSRRIGFGDIPRLNAQAMSRFAGRHGESIDALLETDAEVRRYVEQCIGCLQPAG</sequence>
<dbReference type="UniPathway" id="UPA00056">
    <property type="reaction ID" value="UER00092"/>
</dbReference>
<comment type="cofactor">
    <cofactor evidence="9">
        <name>Mg(2+)</name>
        <dbReference type="ChEBI" id="CHEBI:18420"/>
    </cofactor>
    <cofactor evidence="9">
        <name>Mn(2+)</name>
        <dbReference type="ChEBI" id="CHEBI:29035"/>
    </cofactor>
</comment>
<feature type="binding site" evidence="9">
    <location>
        <position position="149"/>
    </location>
    <ligand>
        <name>Mn(2+)</name>
        <dbReference type="ChEBI" id="CHEBI:29035"/>
    </ligand>
</feature>
<dbReference type="Gene3D" id="1.10.1740.10">
    <property type="match status" value="1"/>
</dbReference>
<feature type="binding site" evidence="9">
    <location>
        <position position="225"/>
    </location>
    <ligand>
        <name>1-deoxy-D-xylulose 5-phosphate</name>
        <dbReference type="ChEBI" id="CHEBI:57792"/>
    </ligand>
</feature>
<dbReference type="SUPFAM" id="SSF51735">
    <property type="entry name" value="NAD(P)-binding Rossmann-fold domains"/>
    <property type="match status" value="1"/>
</dbReference>
<dbReference type="NCBIfam" id="TIGR00243">
    <property type="entry name" value="Dxr"/>
    <property type="match status" value="1"/>
</dbReference>
<dbReference type="InterPro" id="IPR036169">
    <property type="entry name" value="DXPR_C_sf"/>
</dbReference>
<feature type="binding site" evidence="9">
    <location>
        <position position="124"/>
    </location>
    <ligand>
        <name>1-deoxy-D-xylulose 5-phosphate</name>
        <dbReference type="ChEBI" id="CHEBI:57792"/>
    </ligand>
</feature>
<dbReference type="Gene3D" id="3.40.50.720">
    <property type="entry name" value="NAD(P)-binding Rossmann-like Domain"/>
    <property type="match status" value="1"/>
</dbReference>